<proteinExistence type="predicted"/>
<reference evidence="1" key="1">
    <citation type="submission" date="2022-07" db="EMBL/GenBank/DDBJ databases">
        <title>Enhanced cultured diversity of the mouse gut microbiota enables custom-made synthetic communities.</title>
        <authorList>
            <person name="Afrizal A."/>
        </authorList>
    </citation>
    <scope>NUCLEOTIDE SEQUENCE</scope>
    <source>
        <strain evidence="1">DSM 29186</strain>
    </source>
</reference>
<dbReference type="Proteomes" id="UP001140817">
    <property type="component" value="Unassembled WGS sequence"/>
</dbReference>
<organism evidence="1 2">
    <name type="scientific">Terrisporobacter muris</name>
    <dbReference type="NCBI Taxonomy" id="2963284"/>
    <lineage>
        <taxon>Bacteria</taxon>
        <taxon>Bacillati</taxon>
        <taxon>Bacillota</taxon>
        <taxon>Clostridia</taxon>
        <taxon>Peptostreptococcales</taxon>
        <taxon>Peptostreptococcaceae</taxon>
        <taxon>Terrisporobacter</taxon>
    </lineage>
</organism>
<gene>
    <name evidence="1" type="ORF">NSA58_08750</name>
</gene>
<dbReference type="EMBL" id="JANKBY010000086">
    <property type="protein sequence ID" value="MCR1822874.1"/>
    <property type="molecule type" value="Genomic_DNA"/>
</dbReference>
<evidence type="ECO:0000313" key="2">
    <source>
        <dbReference type="Proteomes" id="UP001140817"/>
    </source>
</evidence>
<keyword evidence="2" id="KW-1185">Reference proteome</keyword>
<evidence type="ECO:0000313" key="1">
    <source>
        <dbReference type="EMBL" id="MCR1822874.1"/>
    </source>
</evidence>
<name>A0A9X2MAS6_9FIRM</name>
<protein>
    <submittedName>
        <fullName evidence="1">Uncharacterized protein</fullName>
    </submittedName>
</protein>
<comment type="caution">
    <text evidence="1">The sequence shown here is derived from an EMBL/GenBank/DDBJ whole genome shotgun (WGS) entry which is preliminary data.</text>
</comment>
<dbReference type="RefSeq" id="WP_257560393.1">
    <property type="nucleotide sequence ID" value="NZ_JANKBY010000086.1"/>
</dbReference>
<dbReference type="AlphaFoldDB" id="A0A9X2MAS6"/>
<accession>A0A9X2MAS6</accession>
<sequence>MKHRLSTEDFTIEIGVYINEEEFNYPINSTLDIYVESDKSI</sequence>